<keyword evidence="6" id="KW-1185">Reference proteome</keyword>
<dbReference type="PROSITE" id="PS50987">
    <property type="entry name" value="HTH_ARSR_2"/>
    <property type="match status" value="1"/>
</dbReference>
<dbReference type="Gene3D" id="1.10.10.10">
    <property type="entry name" value="Winged helix-like DNA-binding domain superfamily/Winged helix DNA-binding domain"/>
    <property type="match status" value="1"/>
</dbReference>
<evidence type="ECO:0000256" key="1">
    <source>
        <dbReference type="ARBA" id="ARBA00023015"/>
    </source>
</evidence>
<proteinExistence type="predicted"/>
<organism evidence="5 6">
    <name type="scientific">Bacteroides clarus YIT 12056</name>
    <dbReference type="NCBI Taxonomy" id="762984"/>
    <lineage>
        <taxon>Bacteria</taxon>
        <taxon>Pseudomonadati</taxon>
        <taxon>Bacteroidota</taxon>
        <taxon>Bacteroidia</taxon>
        <taxon>Bacteroidales</taxon>
        <taxon>Bacteroidaceae</taxon>
        <taxon>Bacteroides</taxon>
    </lineage>
</organism>
<accession>A0ABP2KTE8</accession>
<dbReference type="Proteomes" id="UP000010321">
    <property type="component" value="Unassembled WGS sequence"/>
</dbReference>
<keyword evidence="1" id="KW-0805">Transcription regulation</keyword>
<gene>
    <name evidence="5" type="ORF">HMPREF9445_01199</name>
</gene>
<dbReference type="InterPro" id="IPR011991">
    <property type="entry name" value="ArsR-like_HTH"/>
</dbReference>
<comment type="caution">
    <text evidence="5">The sequence shown here is derived from an EMBL/GenBank/DDBJ whole genome shotgun (WGS) entry which is preliminary data.</text>
</comment>
<dbReference type="RefSeq" id="WP_009121369.1">
    <property type="nucleotide sequence ID" value="NZ_FQWK01000003.1"/>
</dbReference>
<dbReference type="InterPro" id="IPR036388">
    <property type="entry name" value="WH-like_DNA-bd_sf"/>
</dbReference>
<sequence>MAYSKAEHFEEKDIVIARFAKALSHPARVAIIRLLSKQEACYCGDLVNELPIAQATVSQHLKELKDSGLIDGEITPPKVKYCINRQNYELAKIYFKELFK</sequence>
<evidence type="ECO:0000313" key="5">
    <source>
        <dbReference type="EMBL" id="EGF52871.1"/>
    </source>
</evidence>
<dbReference type="InterPro" id="IPR001845">
    <property type="entry name" value="HTH_ArsR_DNA-bd_dom"/>
</dbReference>
<dbReference type="SMART" id="SM00418">
    <property type="entry name" value="HTH_ARSR"/>
    <property type="match status" value="1"/>
</dbReference>
<reference evidence="5 6" key="1">
    <citation type="submission" date="2011-02" db="EMBL/GenBank/DDBJ databases">
        <authorList>
            <person name="Weinstock G."/>
            <person name="Sodergren E."/>
            <person name="Clifton S."/>
            <person name="Fulton L."/>
            <person name="Fulton B."/>
            <person name="Courtney L."/>
            <person name="Fronick C."/>
            <person name="Harrison M."/>
            <person name="Strong C."/>
            <person name="Farmer C."/>
            <person name="Delahaunty K."/>
            <person name="Markovic C."/>
            <person name="Hall O."/>
            <person name="Minx P."/>
            <person name="Tomlinson C."/>
            <person name="Mitreva M."/>
            <person name="Hou S."/>
            <person name="Chen J."/>
            <person name="Wollam A."/>
            <person name="Pepin K.H."/>
            <person name="Johnson M."/>
            <person name="Bhonagiri V."/>
            <person name="Zhang X."/>
            <person name="Suruliraj S."/>
            <person name="Warren W."/>
            <person name="Chinwalla A."/>
            <person name="Mardis E.R."/>
            <person name="Wilson R.K."/>
        </authorList>
    </citation>
    <scope>NUCLEOTIDE SEQUENCE [LARGE SCALE GENOMIC DNA]</scope>
    <source>
        <strain evidence="5 6">YIT 12056</strain>
    </source>
</reference>
<evidence type="ECO:0000313" key="6">
    <source>
        <dbReference type="Proteomes" id="UP000010321"/>
    </source>
</evidence>
<dbReference type="EMBL" id="AFBM01000010">
    <property type="protein sequence ID" value="EGF52871.1"/>
    <property type="molecule type" value="Genomic_DNA"/>
</dbReference>
<evidence type="ECO:0000256" key="3">
    <source>
        <dbReference type="ARBA" id="ARBA00023163"/>
    </source>
</evidence>
<evidence type="ECO:0000256" key="2">
    <source>
        <dbReference type="ARBA" id="ARBA00023125"/>
    </source>
</evidence>
<dbReference type="NCBIfam" id="NF033788">
    <property type="entry name" value="HTH_metalloreg"/>
    <property type="match status" value="1"/>
</dbReference>
<dbReference type="InterPro" id="IPR036390">
    <property type="entry name" value="WH_DNA-bd_sf"/>
</dbReference>
<feature type="domain" description="HTH arsR-type" evidence="4">
    <location>
        <begin position="8"/>
        <end position="100"/>
    </location>
</feature>
<dbReference type="CDD" id="cd00090">
    <property type="entry name" value="HTH_ARSR"/>
    <property type="match status" value="1"/>
</dbReference>
<name>A0ABP2KTE8_9BACE</name>
<dbReference type="InterPro" id="IPR051081">
    <property type="entry name" value="HTH_MetalResp_TranReg"/>
</dbReference>
<keyword evidence="2" id="KW-0238">DNA-binding</keyword>
<evidence type="ECO:0000259" key="4">
    <source>
        <dbReference type="PROSITE" id="PS50987"/>
    </source>
</evidence>
<dbReference type="SUPFAM" id="SSF46785">
    <property type="entry name" value="Winged helix' DNA-binding domain"/>
    <property type="match status" value="1"/>
</dbReference>
<keyword evidence="3" id="KW-0804">Transcription</keyword>
<protein>
    <submittedName>
        <fullName evidence="5">Transcriptional regulator, ArsR family</fullName>
    </submittedName>
</protein>
<dbReference type="PANTHER" id="PTHR33154">
    <property type="entry name" value="TRANSCRIPTIONAL REGULATOR, ARSR FAMILY"/>
    <property type="match status" value="1"/>
</dbReference>
<dbReference type="PANTHER" id="PTHR33154:SF15">
    <property type="entry name" value="REGULATORY PROTEIN ARSR"/>
    <property type="match status" value="1"/>
</dbReference>
<dbReference type="PRINTS" id="PR00778">
    <property type="entry name" value="HTHARSR"/>
</dbReference>
<dbReference type="Pfam" id="PF01022">
    <property type="entry name" value="HTH_5"/>
    <property type="match status" value="1"/>
</dbReference>